<evidence type="ECO:0000313" key="3">
    <source>
        <dbReference type="Proteomes" id="UP000235611"/>
    </source>
</evidence>
<evidence type="ECO:0000313" key="2">
    <source>
        <dbReference type="EMBL" id="PMP14547.1"/>
    </source>
</evidence>
<feature type="region of interest" description="Disordered" evidence="1">
    <location>
        <begin position="1"/>
        <end position="30"/>
    </location>
</feature>
<reference evidence="3" key="1">
    <citation type="submission" date="2016-07" db="EMBL/GenBank/DDBJ databases">
        <title>Nontailed viruses are major unrecognized killers of bacteria in the ocean.</title>
        <authorList>
            <person name="Kauffman K."/>
            <person name="Hussain F."/>
            <person name="Yang J."/>
            <person name="Arevalo P."/>
            <person name="Brown J."/>
            <person name="Cutler M."/>
            <person name="Kelly L."/>
            <person name="Polz M.F."/>
        </authorList>
    </citation>
    <scope>NUCLEOTIDE SEQUENCE [LARGE SCALE GENOMIC DNA]</scope>
    <source>
        <strain evidence="3">10N.222.49.A5</strain>
    </source>
</reference>
<gene>
    <name evidence="2" type="ORF">BCS93_04080</name>
</gene>
<protein>
    <submittedName>
        <fullName evidence="2">Uncharacterized protein</fullName>
    </submittedName>
</protein>
<organism evidence="2 3">
    <name type="scientific">Vibrio breoganii</name>
    <dbReference type="NCBI Taxonomy" id="553239"/>
    <lineage>
        <taxon>Bacteria</taxon>
        <taxon>Pseudomonadati</taxon>
        <taxon>Pseudomonadota</taxon>
        <taxon>Gammaproteobacteria</taxon>
        <taxon>Vibrionales</taxon>
        <taxon>Vibrionaceae</taxon>
        <taxon>Vibrio</taxon>
    </lineage>
</organism>
<accession>A0AAP8N0F8</accession>
<dbReference type="Proteomes" id="UP000235611">
    <property type="component" value="Unassembled WGS sequence"/>
</dbReference>
<dbReference type="RefSeq" id="WP_102477386.1">
    <property type="nucleotide sequence ID" value="NZ_MDBN01000052.1"/>
</dbReference>
<evidence type="ECO:0000256" key="1">
    <source>
        <dbReference type="SAM" id="MobiDB-lite"/>
    </source>
</evidence>
<name>A0AAP8N0F8_9VIBR</name>
<proteinExistence type="predicted"/>
<dbReference type="EMBL" id="MDBO01000025">
    <property type="protein sequence ID" value="PMP14547.1"/>
    <property type="molecule type" value="Genomic_DNA"/>
</dbReference>
<dbReference type="AlphaFoldDB" id="A0AAP8N0F8"/>
<sequence length="75" mass="8139">MYKSGKTKTTEVGFINRNNQKNHGTRGVAGNDHRQVSYQLECLKVGCGAVYGSNGSDIFQRKCPNCQGGKPGISF</sequence>
<comment type="caution">
    <text evidence="2">The sequence shown here is derived from an EMBL/GenBank/DDBJ whole genome shotgun (WGS) entry which is preliminary data.</text>
</comment>